<evidence type="ECO:0000313" key="2">
    <source>
        <dbReference type="Proteomes" id="UP001151071"/>
    </source>
</evidence>
<dbReference type="Proteomes" id="UP001151071">
    <property type="component" value="Unassembled WGS sequence"/>
</dbReference>
<dbReference type="RefSeq" id="WP_029099378.1">
    <property type="nucleotide sequence ID" value="NZ_JAPYYP010000033.1"/>
</dbReference>
<dbReference type="Pfam" id="PF08970">
    <property type="entry name" value="Sda"/>
    <property type="match status" value="1"/>
</dbReference>
<keyword evidence="2" id="KW-1185">Reference proteome</keyword>
<evidence type="ECO:0000313" key="1">
    <source>
        <dbReference type="EMBL" id="MDA5110505.1"/>
    </source>
</evidence>
<dbReference type="Gene3D" id="1.10.287.1100">
    <property type="entry name" value="Sporulation inhibitor A"/>
    <property type="match status" value="1"/>
</dbReference>
<dbReference type="InterPro" id="IPR015064">
    <property type="entry name" value="Sda"/>
</dbReference>
<name>A0A9X3TUA2_9BACL</name>
<dbReference type="AlphaFoldDB" id="A0A9X3TUA2"/>
<accession>A0A9X3TUA2</accession>
<dbReference type="EMBL" id="JAPYYP010000033">
    <property type="protein sequence ID" value="MDA5110505.1"/>
    <property type="molecule type" value="Genomic_DNA"/>
</dbReference>
<organism evidence="1 2">
    <name type="scientific">Brevibacillus thermoruber</name>
    <dbReference type="NCBI Taxonomy" id="33942"/>
    <lineage>
        <taxon>Bacteria</taxon>
        <taxon>Bacillati</taxon>
        <taxon>Bacillota</taxon>
        <taxon>Bacilli</taxon>
        <taxon>Bacillales</taxon>
        <taxon>Paenibacillaceae</taxon>
        <taxon>Brevibacillus</taxon>
    </lineage>
</organism>
<gene>
    <name evidence="1" type="ORF">O3V59_19385</name>
</gene>
<reference evidence="1" key="1">
    <citation type="submission" date="2022-12" db="EMBL/GenBank/DDBJ databases">
        <title>Draft genome sequence of the thermophilic strain Brevibacillus thermoruber HT42, isolated from Los Humeros, Puebla, Mexico, with biotechnological potential.</title>
        <authorList>
            <person name="Lara Sanchez J."/>
            <person name="Solis Palacios R."/>
            <person name="Bustos Baena A.S."/>
            <person name="Ruz Baez A.E."/>
            <person name="Espinosa Luna G."/>
            <person name="Oliart Ros R.M."/>
        </authorList>
    </citation>
    <scope>NUCLEOTIDE SEQUENCE</scope>
    <source>
        <strain evidence="1">HT42</strain>
    </source>
</reference>
<sequence>MKYLSDQMLIEVYQRAVDLQLDPAFIELLCAEMERRNLRITQVSA</sequence>
<dbReference type="InterPro" id="IPR036916">
    <property type="entry name" value="Sda_sf"/>
</dbReference>
<protein>
    <submittedName>
        <fullName evidence="1">Sporulation histidine kinase inhibitor Sda</fullName>
    </submittedName>
</protein>
<dbReference type="SUPFAM" id="SSF100985">
    <property type="entry name" value="Sporulation inhibitor Sda"/>
    <property type="match status" value="1"/>
</dbReference>
<comment type="caution">
    <text evidence="1">The sequence shown here is derived from an EMBL/GenBank/DDBJ whole genome shotgun (WGS) entry which is preliminary data.</text>
</comment>
<proteinExistence type="predicted"/>